<accession>A0A562RAX5</accession>
<dbReference type="Pfam" id="PF11843">
    <property type="entry name" value="DUF3363"/>
    <property type="match status" value="1"/>
</dbReference>
<keyword evidence="3" id="KW-1185">Reference proteome</keyword>
<evidence type="ECO:0000256" key="1">
    <source>
        <dbReference type="SAM" id="MobiDB-lite"/>
    </source>
</evidence>
<dbReference type="Proteomes" id="UP000316291">
    <property type="component" value="Unassembled WGS sequence"/>
</dbReference>
<sequence>MGQAGDPRPTVVLATRSDLDLGGQVTAKGATWLDYRLVERDPIPLAMGGFGRETRDAMEARTEHLIQQGLARRQGQRIILQHDLLDTLRRRELDEVAAKVSVGTGLPRVNAASGEHVAGTYRQADAHLGTLRHIDNGLGFQLVPWSRELEKRLGQHVTGVVKDGGGIEWGFSRKRDLAAHRPSFGRGCTCRSYSKEVSPDLSTFRTVFRDTFRSRASRPSPENSAQSDPSRVPSRTSRRPLRALAGAHSSACRET</sequence>
<organism evidence="2 3">
    <name type="scientific">Bradyrhizobium huanghuaihaiense</name>
    <dbReference type="NCBI Taxonomy" id="990078"/>
    <lineage>
        <taxon>Bacteria</taxon>
        <taxon>Pseudomonadati</taxon>
        <taxon>Pseudomonadota</taxon>
        <taxon>Alphaproteobacteria</taxon>
        <taxon>Hyphomicrobiales</taxon>
        <taxon>Nitrobacteraceae</taxon>
        <taxon>Bradyrhizobium</taxon>
    </lineage>
</organism>
<feature type="region of interest" description="Disordered" evidence="1">
    <location>
        <begin position="213"/>
        <end position="255"/>
    </location>
</feature>
<evidence type="ECO:0000313" key="3">
    <source>
        <dbReference type="Proteomes" id="UP000316291"/>
    </source>
</evidence>
<dbReference type="EMBL" id="VLLA01000015">
    <property type="protein sequence ID" value="TWI65550.1"/>
    <property type="molecule type" value="Genomic_DNA"/>
</dbReference>
<proteinExistence type="predicted"/>
<dbReference type="InterPro" id="IPR021795">
    <property type="entry name" value="DUF3363"/>
</dbReference>
<dbReference type="AlphaFoldDB" id="A0A562RAX5"/>
<comment type="caution">
    <text evidence="2">The sequence shown here is derived from an EMBL/GenBank/DDBJ whole genome shotgun (WGS) entry which is preliminary data.</text>
</comment>
<name>A0A562RAX5_9BRAD</name>
<protein>
    <submittedName>
        <fullName evidence="2">Uncharacterized protein DUF3363</fullName>
    </submittedName>
</protein>
<evidence type="ECO:0000313" key="2">
    <source>
        <dbReference type="EMBL" id="TWI65550.1"/>
    </source>
</evidence>
<gene>
    <name evidence="2" type="ORF">IQ16_05288</name>
</gene>
<reference evidence="2 3" key="1">
    <citation type="journal article" date="2015" name="Stand. Genomic Sci.">
        <title>Genomic Encyclopedia of Bacterial and Archaeal Type Strains, Phase III: the genomes of soil and plant-associated and newly described type strains.</title>
        <authorList>
            <person name="Whitman W.B."/>
            <person name="Woyke T."/>
            <person name="Klenk H.P."/>
            <person name="Zhou Y."/>
            <person name="Lilburn T.G."/>
            <person name="Beck B.J."/>
            <person name="De Vos P."/>
            <person name="Vandamme P."/>
            <person name="Eisen J.A."/>
            <person name="Garrity G."/>
            <person name="Hugenholtz P."/>
            <person name="Kyrpides N.C."/>
        </authorList>
    </citation>
    <scope>NUCLEOTIDE SEQUENCE [LARGE SCALE GENOMIC DNA]</scope>
    <source>
        <strain evidence="2 3">CGMCC 1.10948</strain>
    </source>
</reference>